<dbReference type="Pfam" id="PF22725">
    <property type="entry name" value="GFO_IDH_MocA_C3"/>
    <property type="match status" value="1"/>
</dbReference>
<dbReference type="InterPro" id="IPR055170">
    <property type="entry name" value="GFO_IDH_MocA-like_dom"/>
</dbReference>
<dbReference type="SUPFAM" id="SSF55347">
    <property type="entry name" value="Glyceraldehyde-3-phosphate dehydrogenase-like, C-terminal domain"/>
    <property type="match status" value="1"/>
</dbReference>
<protein>
    <submittedName>
        <fullName evidence="3">Dehydrogenase</fullName>
    </submittedName>
</protein>
<dbReference type="PANTHER" id="PTHR43377">
    <property type="entry name" value="BILIVERDIN REDUCTASE A"/>
    <property type="match status" value="1"/>
</dbReference>
<dbReference type="Pfam" id="PF01408">
    <property type="entry name" value="GFO_IDH_MocA"/>
    <property type="match status" value="1"/>
</dbReference>
<dbReference type="InterPro" id="IPR036291">
    <property type="entry name" value="NAD(P)-bd_dom_sf"/>
</dbReference>
<evidence type="ECO:0000259" key="2">
    <source>
        <dbReference type="Pfam" id="PF22725"/>
    </source>
</evidence>
<dbReference type="SUPFAM" id="SSF51735">
    <property type="entry name" value="NAD(P)-binding Rossmann-fold domains"/>
    <property type="match status" value="1"/>
</dbReference>
<dbReference type="PANTHER" id="PTHR43377:SF1">
    <property type="entry name" value="BILIVERDIN REDUCTASE A"/>
    <property type="match status" value="1"/>
</dbReference>
<dbReference type="Gene3D" id="3.30.360.10">
    <property type="entry name" value="Dihydrodipicolinate Reductase, domain 2"/>
    <property type="match status" value="1"/>
</dbReference>
<sequence>MRMFAIDCTGNYCIYSLSEQCTVKTVMFANRYLAIMQLERIVIIMTLQIIHVGLGGWGQNWARTVVAENKDVETTAWVEIDATALEAARERLNLPADRCFTSLDEALKTVPADAVLVTASLPGHVPSARTALLADKHVLMEKPFAPTVAEARELVELAEQRGRLLMISQNYRFQPAARAAAAAVAEQKIGRLGSINLDFRRYDNIAPVAEHRHYHIWEPLLADMSIHHFDLMRLVIGQEPVQVTCKTWNAAWSKYDEPAEGAMTITFDGGAVVNYRGSWVSTAPKTNWSGEWRMEGEKGELIWTSRGELPEGAAIRLLGETELTPLALPELTALDRSGSLAAFAEAVSTNSIPETSGRENLKTLALMFAAIESAKTGLPVNVA</sequence>
<keyword evidence="4" id="KW-1185">Reference proteome</keyword>
<accession>A0ABQ3VCD5</accession>
<dbReference type="InterPro" id="IPR000683">
    <property type="entry name" value="Gfo/Idh/MocA-like_OxRdtase_N"/>
</dbReference>
<evidence type="ECO:0000259" key="1">
    <source>
        <dbReference type="Pfam" id="PF01408"/>
    </source>
</evidence>
<dbReference type="Gene3D" id="3.40.50.720">
    <property type="entry name" value="NAD(P)-binding Rossmann-like Domain"/>
    <property type="match status" value="1"/>
</dbReference>
<organism evidence="3 4">
    <name type="scientific">Dictyobacter formicarum</name>
    <dbReference type="NCBI Taxonomy" id="2778368"/>
    <lineage>
        <taxon>Bacteria</taxon>
        <taxon>Bacillati</taxon>
        <taxon>Chloroflexota</taxon>
        <taxon>Ktedonobacteria</taxon>
        <taxon>Ktedonobacterales</taxon>
        <taxon>Dictyobacteraceae</taxon>
        <taxon>Dictyobacter</taxon>
    </lineage>
</organism>
<feature type="domain" description="Gfo/Idh/MocA-like oxidoreductase N-terminal" evidence="1">
    <location>
        <begin position="51"/>
        <end position="167"/>
    </location>
</feature>
<comment type="caution">
    <text evidence="3">The sequence shown here is derived from an EMBL/GenBank/DDBJ whole genome shotgun (WGS) entry which is preliminary data.</text>
</comment>
<evidence type="ECO:0000313" key="3">
    <source>
        <dbReference type="EMBL" id="GHO83458.1"/>
    </source>
</evidence>
<gene>
    <name evidence="3" type="ORF">KSZ_14640</name>
</gene>
<feature type="domain" description="GFO/IDH/MocA-like oxidoreductase" evidence="2">
    <location>
        <begin position="178"/>
        <end position="301"/>
    </location>
</feature>
<name>A0ABQ3VCD5_9CHLR</name>
<proteinExistence type="predicted"/>
<dbReference type="InterPro" id="IPR051450">
    <property type="entry name" value="Gfo/Idh/MocA_Oxidoreductases"/>
</dbReference>
<evidence type="ECO:0000313" key="4">
    <source>
        <dbReference type="Proteomes" id="UP000635565"/>
    </source>
</evidence>
<dbReference type="Proteomes" id="UP000635565">
    <property type="component" value="Unassembled WGS sequence"/>
</dbReference>
<reference evidence="3 4" key="1">
    <citation type="journal article" date="2021" name="Int. J. Syst. Evol. Microbiol.">
        <title>Reticulibacter mediterranei gen. nov., sp. nov., within the new family Reticulibacteraceae fam. nov., and Ktedonospora formicarum gen. nov., sp. nov., Ktedonobacter robiniae sp. nov., Dictyobacter formicarum sp. nov. and Dictyobacter arantiisoli sp. nov., belonging to the class Ktedonobacteria.</title>
        <authorList>
            <person name="Yabe S."/>
            <person name="Zheng Y."/>
            <person name="Wang C.M."/>
            <person name="Sakai Y."/>
            <person name="Abe K."/>
            <person name="Yokota A."/>
            <person name="Donadio S."/>
            <person name="Cavaletti L."/>
            <person name="Monciardini P."/>
        </authorList>
    </citation>
    <scope>NUCLEOTIDE SEQUENCE [LARGE SCALE GENOMIC DNA]</scope>
    <source>
        <strain evidence="3 4">SOSP1-9</strain>
    </source>
</reference>
<dbReference type="EMBL" id="BNJJ01000003">
    <property type="protein sequence ID" value="GHO83458.1"/>
    <property type="molecule type" value="Genomic_DNA"/>
</dbReference>